<accession>A0AAD7XLE1</accession>
<evidence type="ECO:0000256" key="3">
    <source>
        <dbReference type="ARBA" id="ARBA00022692"/>
    </source>
</evidence>
<comment type="subcellular location">
    <subcellularLocation>
        <location evidence="1">Endomembrane system</location>
        <topology evidence="1">Multi-pass membrane protein</topology>
    </subcellularLocation>
</comment>
<protein>
    <submittedName>
        <fullName evidence="7">Uncharacterized protein</fullName>
    </submittedName>
</protein>
<evidence type="ECO:0000313" key="8">
    <source>
        <dbReference type="Proteomes" id="UP001230188"/>
    </source>
</evidence>
<evidence type="ECO:0000313" key="7">
    <source>
        <dbReference type="EMBL" id="KAJ8609114.1"/>
    </source>
</evidence>
<keyword evidence="5 6" id="KW-0472">Membrane</keyword>
<keyword evidence="8" id="KW-1185">Reference proteome</keyword>
<dbReference type="GO" id="GO:0012505">
    <property type="term" value="C:endomembrane system"/>
    <property type="evidence" value="ECO:0007669"/>
    <property type="project" value="UniProtKB-SubCell"/>
</dbReference>
<organism evidence="7 8">
    <name type="scientific">Chrysophaeum taylorii</name>
    <dbReference type="NCBI Taxonomy" id="2483200"/>
    <lineage>
        <taxon>Eukaryota</taxon>
        <taxon>Sar</taxon>
        <taxon>Stramenopiles</taxon>
        <taxon>Ochrophyta</taxon>
        <taxon>Pelagophyceae</taxon>
        <taxon>Pelagomonadales</taxon>
        <taxon>Pelagomonadaceae</taxon>
        <taxon>Chrysophaeum</taxon>
    </lineage>
</organism>
<feature type="transmembrane region" description="Helical" evidence="6">
    <location>
        <begin position="254"/>
        <end position="273"/>
    </location>
</feature>
<evidence type="ECO:0000256" key="4">
    <source>
        <dbReference type="ARBA" id="ARBA00022989"/>
    </source>
</evidence>
<dbReference type="Pfam" id="PF01988">
    <property type="entry name" value="VIT1"/>
    <property type="match status" value="1"/>
</dbReference>
<keyword evidence="4 6" id="KW-1133">Transmembrane helix</keyword>
<reference evidence="7" key="1">
    <citation type="submission" date="2023-01" db="EMBL/GenBank/DDBJ databases">
        <title>Metagenome sequencing of chrysophaentin producing Chrysophaeum taylorii.</title>
        <authorList>
            <person name="Davison J."/>
            <person name="Bewley C."/>
        </authorList>
    </citation>
    <scope>NUCLEOTIDE SEQUENCE</scope>
    <source>
        <strain evidence="7">NIES-1699</strain>
    </source>
</reference>
<keyword evidence="3 6" id="KW-0812">Transmembrane</keyword>
<evidence type="ECO:0000256" key="2">
    <source>
        <dbReference type="ARBA" id="ARBA00007049"/>
    </source>
</evidence>
<proteinExistence type="inferred from homology"/>
<dbReference type="GO" id="GO:0030026">
    <property type="term" value="P:intracellular manganese ion homeostasis"/>
    <property type="evidence" value="ECO:0007669"/>
    <property type="project" value="InterPro"/>
</dbReference>
<dbReference type="InterPro" id="IPR008217">
    <property type="entry name" value="Ccc1_fam"/>
</dbReference>
<dbReference type="GO" id="GO:0005384">
    <property type="term" value="F:manganese ion transmembrane transporter activity"/>
    <property type="evidence" value="ECO:0007669"/>
    <property type="project" value="InterPro"/>
</dbReference>
<name>A0AAD7XLE1_9STRA</name>
<evidence type="ECO:0000256" key="1">
    <source>
        <dbReference type="ARBA" id="ARBA00004127"/>
    </source>
</evidence>
<dbReference type="EMBL" id="JAQMWT010000149">
    <property type="protein sequence ID" value="KAJ8609114.1"/>
    <property type="molecule type" value="Genomic_DNA"/>
</dbReference>
<dbReference type="Proteomes" id="UP001230188">
    <property type="component" value="Unassembled WGS sequence"/>
</dbReference>
<evidence type="ECO:0000256" key="6">
    <source>
        <dbReference type="SAM" id="Phobius"/>
    </source>
</evidence>
<dbReference type="AlphaFoldDB" id="A0AAD7XLE1"/>
<gene>
    <name evidence="7" type="ORF">CTAYLR_006049</name>
</gene>
<comment type="caution">
    <text evidence="7">The sequence shown here is derived from an EMBL/GenBank/DDBJ whole genome shotgun (WGS) entry which is preliminary data.</text>
</comment>
<comment type="similarity">
    <text evidence="2">Belongs to the CCC1 family.</text>
</comment>
<evidence type="ECO:0000256" key="5">
    <source>
        <dbReference type="ARBA" id="ARBA00023136"/>
    </source>
</evidence>
<sequence length="274" mass="29919">MGQAGPNTASTIQAFELGDSAASRELHDRPEWEEDGHNCGLRQLMENERLEAAMAGACATLIAGSALCDVVDPLAWRRSVAVLGVAGSVAYGFRQWSFDKWYRRHYAREYAREKWELENYEQGEKAEMVGLFAHKGLDRSDAEAVVGTMSASKEFFVCLMMTEELQLREPLARDEARAATSALCYALAALAPVATAEFAAGDGIGCLIFDLLCSWDDTVRKYVFLAVGVILLGCLGARRAAMSILAVHTHAMESLVLGILSAFAPMLISRLLVF</sequence>
<feature type="transmembrane region" description="Helical" evidence="6">
    <location>
        <begin position="222"/>
        <end position="242"/>
    </location>
</feature>